<comment type="caution">
    <text evidence="1">The sequence shown here is derived from an EMBL/GenBank/DDBJ whole genome shotgun (WGS) entry which is preliminary data.</text>
</comment>
<sequence>QLLKIAESHFGQDKYELMKSFHTFEWNLEKHFFVEERAIFTAYNPKYIDEGKESVAGGMGKRQQPGTGIINYIGVSSIDMYIEKAKKLGAKIIMPKTTIPGFGHLVVFLDTENNSLGLWETDSNAQM</sequence>
<accession>X1CMV7</accession>
<organism evidence="1">
    <name type="scientific">marine sediment metagenome</name>
    <dbReference type="NCBI Taxonomy" id="412755"/>
    <lineage>
        <taxon>unclassified sequences</taxon>
        <taxon>metagenomes</taxon>
        <taxon>ecological metagenomes</taxon>
    </lineage>
</organism>
<dbReference type="SUPFAM" id="SSF54593">
    <property type="entry name" value="Glyoxalase/Bleomycin resistance protein/Dihydroxybiphenyl dioxygenase"/>
    <property type="match status" value="1"/>
</dbReference>
<dbReference type="AlphaFoldDB" id="X1CMV7"/>
<proteinExistence type="predicted"/>
<evidence type="ECO:0000313" key="1">
    <source>
        <dbReference type="EMBL" id="GAH09102.1"/>
    </source>
</evidence>
<feature type="non-terminal residue" evidence="1">
    <location>
        <position position="1"/>
    </location>
</feature>
<dbReference type="InterPro" id="IPR029068">
    <property type="entry name" value="Glyas_Bleomycin-R_OHBP_Dase"/>
</dbReference>
<dbReference type="EMBL" id="BART01033602">
    <property type="protein sequence ID" value="GAH09102.1"/>
    <property type="molecule type" value="Genomic_DNA"/>
</dbReference>
<name>X1CMV7_9ZZZZ</name>
<dbReference type="Gene3D" id="3.10.180.10">
    <property type="entry name" value="2,3-Dihydroxybiphenyl 1,2-Dioxygenase, domain 1"/>
    <property type="match status" value="1"/>
</dbReference>
<protein>
    <recommendedName>
        <fullName evidence="2">VOC domain-containing protein</fullName>
    </recommendedName>
</protein>
<gene>
    <name evidence="1" type="ORF">S01H4_57678</name>
</gene>
<evidence type="ECO:0008006" key="2">
    <source>
        <dbReference type="Google" id="ProtNLM"/>
    </source>
</evidence>
<reference evidence="1" key="1">
    <citation type="journal article" date="2014" name="Front. Microbiol.">
        <title>High frequency of phylogenetically diverse reductive dehalogenase-homologous genes in deep subseafloor sedimentary metagenomes.</title>
        <authorList>
            <person name="Kawai M."/>
            <person name="Futagami T."/>
            <person name="Toyoda A."/>
            <person name="Takaki Y."/>
            <person name="Nishi S."/>
            <person name="Hori S."/>
            <person name="Arai W."/>
            <person name="Tsubouchi T."/>
            <person name="Morono Y."/>
            <person name="Uchiyama I."/>
            <person name="Ito T."/>
            <person name="Fujiyama A."/>
            <person name="Inagaki F."/>
            <person name="Takami H."/>
        </authorList>
    </citation>
    <scope>NUCLEOTIDE SEQUENCE</scope>
    <source>
        <strain evidence="1">Expedition CK06-06</strain>
    </source>
</reference>